<sequence>MKKWAVSAIIYLLVVVAGYSVYASLTGQEKTDNAHKQTENHETEGHAADEHEGAHEEDHGGHGDHAAMESEVTAKAGVTNEEIIIELKDQQGNAVSDLEVNHEKLLHLIVVDDHLEQYVHLHPEQVKPGTFKIKHSLPEGSYKAFIDIKPKNLAYAVKPVPFTIGVEGKEHAHPQLTPDAVLEKEVDGYKVTLNSSEWKAGKDVTLTFNLHGKQVEPYLGAMGHVVILDESGEKYLHVHPANENETIFETSFEQPGIYKIWAEFKQNGKVRVFPFVVEVK</sequence>
<feature type="region of interest" description="Disordered" evidence="1">
    <location>
        <begin position="32"/>
        <end position="65"/>
    </location>
</feature>
<accession>A0ABV8AX78</accession>
<dbReference type="EMBL" id="JBHRZT010000007">
    <property type="protein sequence ID" value="MFC3882170.1"/>
    <property type="molecule type" value="Genomic_DNA"/>
</dbReference>
<evidence type="ECO:0000313" key="3">
    <source>
        <dbReference type="Proteomes" id="UP001595752"/>
    </source>
</evidence>
<proteinExistence type="predicted"/>
<keyword evidence="3" id="KW-1185">Reference proteome</keyword>
<evidence type="ECO:0008006" key="4">
    <source>
        <dbReference type="Google" id="ProtNLM"/>
    </source>
</evidence>
<protein>
    <recommendedName>
        <fullName evidence="4">Secreted protein</fullName>
    </recommendedName>
</protein>
<reference evidence="3" key="1">
    <citation type="journal article" date="2019" name="Int. J. Syst. Evol. Microbiol.">
        <title>The Global Catalogue of Microorganisms (GCM) 10K type strain sequencing project: providing services to taxonomists for standard genome sequencing and annotation.</title>
        <authorList>
            <consortium name="The Broad Institute Genomics Platform"/>
            <consortium name="The Broad Institute Genome Sequencing Center for Infectious Disease"/>
            <person name="Wu L."/>
            <person name="Ma J."/>
        </authorList>
    </citation>
    <scope>NUCLEOTIDE SEQUENCE [LARGE SCALE GENOMIC DNA]</scope>
    <source>
        <strain evidence="3">CCUG 61889</strain>
    </source>
</reference>
<evidence type="ECO:0000313" key="2">
    <source>
        <dbReference type="EMBL" id="MFC3882170.1"/>
    </source>
</evidence>
<evidence type="ECO:0000256" key="1">
    <source>
        <dbReference type="SAM" id="MobiDB-lite"/>
    </source>
</evidence>
<comment type="caution">
    <text evidence="2">The sequence shown here is derived from an EMBL/GenBank/DDBJ whole genome shotgun (WGS) entry which is preliminary data.</text>
</comment>
<name>A0ABV8AX78_9BACI</name>
<organism evidence="2 3">
    <name type="scientific">Bacillus songklensis</name>
    <dbReference type="NCBI Taxonomy" id="1069116"/>
    <lineage>
        <taxon>Bacteria</taxon>
        <taxon>Bacillati</taxon>
        <taxon>Bacillota</taxon>
        <taxon>Bacilli</taxon>
        <taxon>Bacillales</taxon>
        <taxon>Bacillaceae</taxon>
        <taxon>Bacillus</taxon>
    </lineage>
</organism>
<gene>
    <name evidence="2" type="ORF">ACFOU2_00975</name>
</gene>
<dbReference type="Proteomes" id="UP001595752">
    <property type="component" value="Unassembled WGS sequence"/>
</dbReference>
<dbReference type="RefSeq" id="WP_377911393.1">
    <property type="nucleotide sequence ID" value="NZ_JBHRZT010000007.1"/>
</dbReference>